<reference evidence="2" key="1">
    <citation type="submission" date="2022-03" db="EMBL/GenBank/DDBJ databases">
        <authorList>
            <person name="Alioto T."/>
            <person name="Alioto T."/>
            <person name="Gomez Garrido J."/>
        </authorList>
    </citation>
    <scope>NUCLEOTIDE SEQUENCE</scope>
</reference>
<evidence type="ECO:0000256" key="1">
    <source>
        <dbReference type="SAM" id="MobiDB-lite"/>
    </source>
</evidence>
<evidence type="ECO:0000313" key="3">
    <source>
        <dbReference type="Proteomes" id="UP001295444"/>
    </source>
</evidence>
<keyword evidence="3" id="KW-1185">Reference proteome</keyword>
<dbReference type="Proteomes" id="UP001295444">
    <property type="component" value="Chromosome 02"/>
</dbReference>
<organism evidence="2 3">
    <name type="scientific">Pelobates cultripes</name>
    <name type="common">Western spadefoot toad</name>
    <dbReference type="NCBI Taxonomy" id="61616"/>
    <lineage>
        <taxon>Eukaryota</taxon>
        <taxon>Metazoa</taxon>
        <taxon>Chordata</taxon>
        <taxon>Craniata</taxon>
        <taxon>Vertebrata</taxon>
        <taxon>Euteleostomi</taxon>
        <taxon>Amphibia</taxon>
        <taxon>Batrachia</taxon>
        <taxon>Anura</taxon>
        <taxon>Pelobatoidea</taxon>
        <taxon>Pelobatidae</taxon>
        <taxon>Pelobates</taxon>
    </lineage>
</organism>
<proteinExistence type="predicted"/>
<name>A0AAD1VS90_PELCU</name>
<feature type="compositionally biased region" description="Polar residues" evidence="1">
    <location>
        <begin position="38"/>
        <end position="52"/>
    </location>
</feature>
<sequence length="136" mass="14836">MEAMIHKQKTTKWETEFNSAFDKLCVAFWADIKSRQRQQTLTLPSTTGNSSRAPPHSSPSGSRAKMAARPISHPQLYGTATGALQDYSPTAEDGGLGGVQALAYTPARRVEGWDWTGIMVKAEQRLVPAASPYSHC</sequence>
<accession>A0AAD1VS90</accession>
<gene>
    <name evidence="2" type="ORF">PECUL_23A015604</name>
</gene>
<feature type="region of interest" description="Disordered" evidence="1">
    <location>
        <begin position="38"/>
        <end position="67"/>
    </location>
</feature>
<evidence type="ECO:0000313" key="2">
    <source>
        <dbReference type="EMBL" id="CAH2249576.1"/>
    </source>
</evidence>
<dbReference type="AlphaFoldDB" id="A0AAD1VS90"/>
<protein>
    <submittedName>
        <fullName evidence="2">Uncharacterized protein</fullName>
    </submittedName>
</protein>
<dbReference type="EMBL" id="OW240913">
    <property type="protein sequence ID" value="CAH2249576.1"/>
    <property type="molecule type" value="Genomic_DNA"/>
</dbReference>